<sequence length="221" mass="24827">MKTIGIVGYRHDESQFFGASAPYLEFITRFGKPRILMPQDDVLNVDLLLVPGGLDVAPLAYGAAPGYRTTNQDVFKQYFYDTKLDGYIDAEIPIFGICGGFQMLSAKFGSKLEQHLPYHPKSAKRTEPVHTVLPTEQASMLGREEFEVNSLHHQGLLLSQVGPDLKVLAVANTLEYINDSIVEAFGHRDKLIAAVQWHPEEYLDLFSCTLIESLLKLQKIW</sequence>
<dbReference type="InterPro" id="IPR011697">
    <property type="entry name" value="Peptidase_C26"/>
</dbReference>
<name>A0A291QWT5_9BACT</name>
<evidence type="ECO:0000313" key="2">
    <source>
        <dbReference type="Proteomes" id="UP000220133"/>
    </source>
</evidence>
<keyword evidence="2" id="KW-1185">Reference proteome</keyword>
<dbReference type="AlphaFoldDB" id="A0A291QWT5"/>
<dbReference type="KEGG" id="cbae:COR50_15175"/>
<dbReference type="SUPFAM" id="SSF52317">
    <property type="entry name" value="Class I glutamine amidotransferase-like"/>
    <property type="match status" value="1"/>
</dbReference>
<dbReference type="EMBL" id="CP023777">
    <property type="protein sequence ID" value="ATL48397.1"/>
    <property type="molecule type" value="Genomic_DNA"/>
</dbReference>
<dbReference type="Gene3D" id="3.40.50.880">
    <property type="match status" value="1"/>
</dbReference>
<dbReference type="RefSeq" id="WP_098194771.1">
    <property type="nucleotide sequence ID" value="NZ_CP023777.1"/>
</dbReference>
<reference evidence="1 2" key="1">
    <citation type="submission" date="2017-10" db="EMBL/GenBank/DDBJ databases">
        <title>Paenichitinophaga pekingensis gen. nov., sp. nov., isolated from activated sludge.</title>
        <authorList>
            <person name="Jin D."/>
            <person name="Kong X."/>
            <person name="Deng Y."/>
            <person name="Bai Z."/>
        </authorList>
    </citation>
    <scope>NUCLEOTIDE SEQUENCE [LARGE SCALE GENOMIC DNA]</scope>
    <source>
        <strain evidence="1 2">13</strain>
    </source>
</reference>
<accession>A0A291QWT5</accession>
<dbReference type="PROSITE" id="PS51273">
    <property type="entry name" value="GATASE_TYPE_1"/>
    <property type="match status" value="1"/>
</dbReference>
<gene>
    <name evidence="1" type="ORF">COR50_15175</name>
</gene>
<proteinExistence type="predicted"/>
<dbReference type="Pfam" id="PF07722">
    <property type="entry name" value="Peptidase_C26"/>
    <property type="match status" value="1"/>
</dbReference>
<organism evidence="1 2">
    <name type="scientific">Chitinophaga caeni</name>
    <dbReference type="NCBI Taxonomy" id="2029983"/>
    <lineage>
        <taxon>Bacteria</taxon>
        <taxon>Pseudomonadati</taxon>
        <taxon>Bacteroidota</taxon>
        <taxon>Chitinophagia</taxon>
        <taxon>Chitinophagales</taxon>
        <taxon>Chitinophagaceae</taxon>
        <taxon>Chitinophaga</taxon>
    </lineage>
</organism>
<protein>
    <submittedName>
        <fullName evidence="1">Uncharacterized protein</fullName>
    </submittedName>
</protein>
<dbReference type="OrthoDB" id="9804920at2"/>
<dbReference type="Proteomes" id="UP000220133">
    <property type="component" value="Chromosome"/>
</dbReference>
<dbReference type="InterPro" id="IPR029062">
    <property type="entry name" value="Class_I_gatase-like"/>
</dbReference>
<dbReference type="GO" id="GO:0016787">
    <property type="term" value="F:hydrolase activity"/>
    <property type="evidence" value="ECO:0007669"/>
    <property type="project" value="InterPro"/>
</dbReference>
<evidence type="ECO:0000313" key="1">
    <source>
        <dbReference type="EMBL" id="ATL48397.1"/>
    </source>
</evidence>